<feature type="transmembrane region" description="Helical" evidence="20">
    <location>
        <begin position="615"/>
        <end position="637"/>
    </location>
</feature>
<evidence type="ECO:0000256" key="11">
    <source>
        <dbReference type="ARBA" id="ARBA00022777"/>
    </source>
</evidence>
<dbReference type="Pfam" id="PF07714">
    <property type="entry name" value="PK_Tyr_Ser-Thr"/>
    <property type="match status" value="1"/>
</dbReference>
<keyword evidence="15" id="KW-0675">Receptor</keyword>
<reference evidence="23 24" key="1">
    <citation type="submission" date="2018-04" db="EMBL/GenBank/DDBJ databases">
        <authorList>
            <person name="Vogel A."/>
        </authorList>
    </citation>
    <scope>NUCLEOTIDE SEQUENCE [LARGE SCALE GENOMIC DNA]</scope>
</reference>
<keyword evidence="16" id="KW-0325">Glycoprotein</keyword>
<evidence type="ECO:0000256" key="18">
    <source>
        <dbReference type="ARBA" id="ARBA00048679"/>
    </source>
</evidence>
<evidence type="ECO:0000256" key="4">
    <source>
        <dbReference type="ARBA" id="ARBA00022553"/>
    </source>
</evidence>
<dbReference type="Gene3D" id="3.30.200.20">
    <property type="entry name" value="Phosphorylase Kinase, domain 1"/>
    <property type="match status" value="1"/>
</dbReference>
<keyword evidence="12" id="KW-0067">ATP-binding</keyword>
<dbReference type="EMBL" id="OOIL02002240">
    <property type="protein sequence ID" value="VFQ81598.1"/>
    <property type="molecule type" value="Genomic_DNA"/>
</dbReference>
<evidence type="ECO:0000256" key="12">
    <source>
        <dbReference type="ARBA" id="ARBA00022840"/>
    </source>
</evidence>
<dbReference type="InterPro" id="IPR011009">
    <property type="entry name" value="Kinase-like_dom_sf"/>
</dbReference>
<dbReference type="SUPFAM" id="SSF56112">
    <property type="entry name" value="Protein kinase-like (PK-like)"/>
    <property type="match status" value="1"/>
</dbReference>
<dbReference type="AlphaFoldDB" id="A0A484M0J8"/>
<evidence type="ECO:0000256" key="8">
    <source>
        <dbReference type="ARBA" id="ARBA00022729"/>
    </source>
</evidence>
<dbReference type="PROSITE" id="PS00108">
    <property type="entry name" value="PROTEIN_KINASE_ST"/>
    <property type="match status" value="1"/>
</dbReference>
<dbReference type="Gene3D" id="3.80.10.10">
    <property type="entry name" value="Ribonuclease Inhibitor"/>
    <property type="match status" value="3"/>
</dbReference>
<evidence type="ECO:0000256" key="13">
    <source>
        <dbReference type="ARBA" id="ARBA00022989"/>
    </source>
</evidence>
<dbReference type="InterPro" id="IPR055414">
    <property type="entry name" value="LRR_R13L4/SHOC2-like"/>
</dbReference>
<keyword evidence="4" id="KW-0597">Phosphoprotein</keyword>
<feature type="compositionally biased region" description="Polar residues" evidence="19">
    <location>
        <begin position="983"/>
        <end position="1005"/>
    </location>
</feature>
<protein>
    <recommendedName>
        <fullName evidence="2">non-specific serine/threonine protein kinase</fullName>
        <ecNumber evidence="2">2.7.11.1</ecNumber>
    </recommendedName>
</protein>
<dbReference type="GO" id="GO:0004674">
    <property type="term" value="F:protein serine/threonine kinase activity"/>
    <property type="evidence" value="ECO:0007669"/>
    <property type="project" value="UniProtKB-KW"/>
</dbReference>
<proteinExistence type="predicted"/>
<dbReference type="Proteomes" id="UP000595140">
    <property type="component" value="Unassembled WGS sequence"/>
</dbReference>
<dbReference type="InterPro" id="IPR001245">
    <property type="entry name" value="Ser-Thr/Tyr_kinase_cat_dom"/>
</dbReference>
<dbReference type="PANTHER" id="PTHR48006">
    <property type="entry name" value="LEUCINE-RICH REPEAT-CONTAINING PROTEIN DDB_G0281931-RELATED"/>
    <property type="match status" value="1"/>
</dbReference>
<evidence type="ECO:0000313" key="24">
    <source>
        <dbReference type="Proteomes" id="UP000595140"/>
    </source>
</evidence>
<evidence type="ECO:0000256" key="15">
    <source>
        <dbReference type="ARBA" id="ARBA00023170"/>
    </source>
</evidence>
<dbReference type="InterPro" id="IPR001611">
    <property type="entry name" value="Leu-rich_rpt"/>
</dbReference>
<keyword evidence="10" id="KW-0547">Nucleotide-binding</keyword>
<keyword evidence="11" id="KW-0418">Kinase</keyword>
<keyword evidence="9" id="KW-0677">Repeat</keyword>
<keyword evidence="5" id="KW-0433">Leucine-rich repeat</keyword>
<dbReference type="InterPro" id="IPR051824">
    <property type="entry name" value="LRR_Rcpt-Like_S/T_Kinase"/>
</dbReference>
<dbReference type="FunFam" id="1.10.510.10:FF:000044">
    <property type="entry name" value="Putative LRR receptor-like serine/threonine-protein kinase"/>
    <property type="match status" value="1"/>
</dbReference>
<keyword evidence="3" id="KW-0723">Serine/threonine-protein kinase</keyword>
<keyword evidence="8 21" id="KW-0732">Signal</keyword>
<evidence type="ECO:0000256" key="14">
    <source>
        <dbReference type="ARBA" id="ARBA00023136"/>
    </source>
</evidence>
<dbReference type="Pfam" id="PF11721">
    <property type="entry name" value="Malectin"/>
    <property type="match status" value="1"/>
</dbReference>
<dbReference type="Pfam" id="PF00560">
    <property type="entry name" value="LRR_1"/>
    <property type="match status" value="1"/>
</dbReference>
<dbReference type="PROSITE" id="PS50011">
    <property type="entry name" value="PROTEIN_KINASE_DOM"/>
    <property type="match status" value="1"/>
</dbReference>
<dbReference type="SUPFAM" id="SSF52058">
    <property type="entry name" value="L domain-like"/>
    <property type="match status" value="1"/>
</dbReference>
<feature type="region of interest" description="Disordered" evidence="19">
    <location>
        <begin position="968"/>
        <end position="1005"/>
    </location>
</feature>
<dbReference type="OrthoDB" id="1867350at2759"/>
<dbReference type="GO" id="GO:0016020">
    <property type="term" value="C:membrane"/>
    <property type="evidence" value="ECO:0007669"/>
    <property type="project" value="UniProtKB-SubCell"/>
</dbReference>
<evidence type="ECO:0000256" key="6">
    <source>
        <dbReference type="ARBA" id="ARBA00022679"/>
    </source>
</evidence>
<evidence type="ECO:0000256" key="5">
    <source>
        <dbReference type="ARBA" id="ARBA00022614"/>
    </source>
</evidence>
<sequence>MIPRRRTVLLSWILLLSFFFKRFAESRVAREEVDVLQQIFTTMGAKYWKFNADSCEVETVGVTRQQLSWSDISVECDCNNGDIDSCHIISIVLKGLSLPGVLPPQLSQLPYIQHIDIAYNYLSGTIPTEWASTKLNFISVLVNRLSGEIPKALGNITSLNYLNLEGNQFSGVIPSEIGNLINLKTLMLSSNRLEGRLPTSFSALVNLQDFRISDNNFSGPIPDFIQNWKQLTRLEMQASGLEGPIPRFLSLLENLTNLRISDINGPSQGFPLLRRSTGLITLILRNCNISGEIPSYIWNMKYLQLLDVSFNKLVGGFPDFISARSALKFLFLTGNILSGNIPKSILVDGINIDLSYNNFTWQGVDEPACQPDPNLHLNLYKSFSRVSALRRTLPCAEKLACPRYVCSINVNCGGNDVTLKESGNREVEYEGDAGVEGGSASRYFISSGGNDWGFSSTGDFMDDGDVQNTRFVVSQRSTNLSELYSSARISPLSLTYFGYCLENGNYNVTLYFAEIVFRNDSTYLSLGRRVFDIYIQDKLVWKGFNIEEEAQGAQRPVIRHFNASVIDNTLEIRLYWAGKGTTRIPLSGHYGPLVSAISVNPYMKSCLGGTKKHPIIISIVGAVSAVVVFFILGLLWWNGYLQCRGGHDPEVDSQMVTFTLKQIKVATNNFDASKKIGEGGFGPVYKGRLSDGTLIAVKQLSSKSRQGNKEFLNEMGMFSCLQHPNVVKLFGGCVEGDQLLLVYEYMENNSLANVLFKENELVLDWSTRLKICIGIARGLTFLHEESSLRIVHRDVKATNVLLDGNMNPKISDFGLARLNEDDKSHISTRIAGTVGYMAPEYALWGHLTYKADVYSFGIVLLEVVSGKSNNNFAPIGNCVCLLDWACFLLLSGKAEEMADEKLGSDVKKEEVKGIVKVALLCTSATPSLRPTMSEALGMLEGRIRVPDELPEASTYPEDLRLKAIQDLRRERQSSNSGTGGNFAESSSSQNLGASLESETPGNSLY</sequence>
<evidence type="ECO:0000256" key="20">
    <source>
        <dbReference type="SAM" id="Phobius"/>
    </source>
</evidence>
<feature type="domain" description="Protein kinase" evidence="22">
    <location>
        <begin position="670"/>
        <end position="943"/>
    </location>
</feature>
<keyword evidence="14 20" id="KW-0472">Membrane</keyword>
<dbReference type="EC" id="2.7.11.1" evidence="2"/>
<comment type="subcellular location">
    <subcellularLocation>
        <location evidence="1">Membrane</location>
        <topology evidence="1">Single-pass type I membrane protein</topology>
    </subcellularLocation>
</comment>
<comment type="catalytic activity">
    <reaction evidence="18">
        <text>L-seryl-[protein] + ATP = O-phospho-L-seryl-[protein] + ADP + H(+)</text>
        <dbReference type="Rhea" id="RHEA:17989"/>
        <dbReference type="Rhea" id="RHEA-COMP:9863"/>
        <dbReference type="Rhea" id="RHEA-COMP:11604"/>
        <dbReference type="ChEBI" id="CHEBI:15378"/>
        <dbReference type="ChEBI" id="CHEBI:29999"/>
        <dbReference type="ChEBI" id="CHEBI:30616"/>
        <dbReference type="ChEBI" id="CHEBI:83421"/>
        <dbReference type="ChEBI" id="CHEBI:456216"/>
        <dbReference type="EC" id="2.7.11.1"/>
    </reaction>
</comment>
<dbReference type="InterPro" id="IPR021720">
    <property type="entry name" value="Malectin_dom"/>
</dbReference>
<evidence type="ECO:0000256" key="19">
    <source>
        <dbReference type="SAM" id="MobiDB-lite"/>
    </source>
</evidence>
<evidence type="ECO:0000256" key="3">
    <source>
        <dbReference type="ARBA" id="ARBA00022527"/>
    </source>
</evidence>
<dbReference type="Pfam" id="PF23598">
    <property type="entry name" value="LRR_14"/>
    <property type="match status" value="1"/>
</dbReference>
<keyword evidence="13 20" id="KW-1133">Transmembrane helix</keyword>
<evidence type="ECO:0000256" key="7">
    <source>
        <dbReference type="ARBA" id="ARBA00022692"/>
    </source>
</evidence>
<evidence type="ECO:0000256" key="2">
    <source>
        <dbReference type="ARBA" id="ARBA00012513"/>
    </source>
</evidence>
<evidence type="ECO:0000259" key="22">
    <source>
        <dbReference type="PROSITE" id="PS50011"/>
    </source>
</evidence>
<feature type="chain" id="PRO_5019744285" description="non-specific serine/threonine protein kinase" evidence="21">
    <location>
        <begin position="25"/>
        <end position="1005"/>
    </location>
</feature>
<name>A0A484M0J8_9ASTE</name>
<feature type="signal peptide" evidence="21">
    <location>
        <begin position="1"/>
        <end position="24"/>
    </location>
</feature>
<evidence type="ECO:0000256" key="16">
    <source>
        <dbReference type="ARBA" id="ARBA00023180"/>
    </source>
</evidence>
<dbReference type="PANTHER" id="PTHR48006:SF72">
    <property type="entry name" value="LRR RECEPTOR-LIKE SERINE_THREONINE-PROTEIN KINASE RFK1-RELATED"/>
    <property type="match status" value="1"/>
</dbReference>
<keyword evidence="6" id="KW-0808">Transferase</keyword>
<evidence type="ECO:0000256" key="17">
    <source>
        <dbReference type="ARBA" id="ARBA00047899"/>
    </source>
</evidence>
<comment type="catalytic activity">
    <reaction evidence="17">
        <text>L-threonyl-[protein] + ATP = O-phospho-L-threonyl-[protein] + ADP + H(+)</text>
        <dbReference type="Rhea" id="RHEA:46608"/>
        <dbReference type="Rhea" id="RHEA-COMP:11060"/>
        <dbReference type="Rhea" id="RHEA-COMP:11605"/>
        <dbReference type="ChEBI" id="CHEBI:15378"/>
        <dbReference type="ChEBI" id="CHEBI:30013"/>
        <dbReference type="ChEBI" id="CHEBI:30616"/>
        <dbReference type="ChEBI" id="CHEBI:61977"/>
        <dbReference type="ChEBI" id="CHEBI:456216"/>
        <dbReference type="EC" id="2.7.11.1"/>
    </reaction>
</comment>
<keyword evidence="24" id="KW-1185">Reference proteome</keyword>
<dbReference type="InterPro" id="IPR008271">
    <property type="entry name" value="Ser/Thr_kinase_AS"/>
</dbReference>
<accession>A0A484M0J8</accession>
<dbReference type="FunFam" id="3.30.200.20:FF:000217">
    <property type="entry name" value="probable LRR receptor-like serine/threonine-protein kinase At1g53430"/>
    <property type="match status" value="1"/>
</dbReference>
<dbReference type="Gene3D" id="1.10.510.10">
    <property type="entry name" value="Transferase(Phosphotransferase) domain 1"/>
    <property type="match status" value="1"/>
</dbReference>
<dbReference type="CDD" id="cd14066">
    <property type="entry name" value="STKc_IRAK"/>
    <property type="match status" value="1"/>
</dbReference>
<dbReference type="FunFam" id="3.80.10.10:FF:000452">
    <property type="entry name" value="Probable LRR receptor-like serine/threonine-protein kinase RFK1"/>
    <property type="match status" value="1"/>
</dbReference>
<gene>
    <name evidence="23" type="ORF">CCAM_LOCUS23374</name>
</gene>
<organism evidence="23 24">
    <name type="scientific">Cuscuta campestris</name>
    <dbReference type="NCBI Taxonomy" id="132261"/>
    <lineage>
        <taxon>Eukaryota</taxon>
        <taxon>Viridiplantae</taxon>
        <taxon>Streptophyta</taxon>
        <taxon>Embryophyta</taxon>
        <taxon>Tracheophyta</taxon>
        <taxon>Spermatophyta</taxon>
        <taxon>Magnoliopsida</taxon>
        <taxon>eudicotyledons</taxon>
        <taxon>Gunneridae</taxon>
        <taxon>Pentapetalae</taxon>
        <taxon>asterids</taxon>
        <taxon>lamiids</taxon>
        <taxon>Solanales</taxon>
        <taxon>Convolvulaceae</taxon>
        <taxon>Cuscuteae</taxon>
        <taxon>Cuscuta</taxon>
        <taxon>Cuscuta subgen. Grammica</taxon>
        <taxon>Cuscuta sect. Cleistogrammica</taxon>
    </lineage>
</organism>
<dbReference type="GO" id="GO:0005524">
    <property type="term" value="F:ATP binding"/>
    <property type="evidence" value="ECO:0007669"/>
    <property type="project" value="UniProtKB-KW"/>
</dbReference>
<keyword evidence="7 20" id="KW-0812">Transmembrane</keyword>
<evidence type="ECO:0000256" key="9">
    <source>
        <dbReference type="ARBA" id="ARBA00022737"/>
    </source>
</evidence>
<evidence type="ECO:0000256" key="1">
    <source>
        <dbReference type="ARBA" id="ARBA00004479"/>
    </source>
</evidence>
<evidence type="ECO:0000256" key="21">
    <source>
        <dbReference type="SAM" id="SignalP"/>
    </source>
</evidence>
<dbReference type="Gene3D" id="2.60.120.430">
    <property type="entry name" value="Galactose-binding lectin"/>
    <property type="match status" value="1"/>
</dbReference>
<dbReference type="SMART" id="SM00220">
    <property type="entry name" value="S_TKc"/>
    <property type="match status" value="1"/>
</dbReference>
<dbReference type="FunFam" id="3.80.10.10:FF:000433">
    <property type="entry name" value="Putative LRR receptor-like serine/threonine-protein kinase isoform A"/>
    <property type="match status" value="1"/>
</dbReference>
<evidence type="ECO:0000256" key="10">
    <source>
        <dbReference type="ARBA" id="ARBA00022741"/>
    </source>
</evidence>
<dbReference type="InterPro" id="IPR032675">
    <property type="entry name" value="LRR_dom_sf"/>
</dbReference>
<evidence type="ECO:0000313" key="23">
    <source>
        <dbReference type="EMBL" id="VFQ81598.1"/>
    </source>
</evidence>
<dbReference type="FunFam" id="2.60.120.430:FF:000004">
    <property type="entry name" value="Putative leucine-rich repeat receptor-like serine/threonine-protein kinase"/>
    <property type="match status" value="1"/>
</dbReference>
<dbReference type="InterPro" id="IPR000719">
    <property type="entry name" value="Prot_kinase_dom"/>
</dbReference>